<dbReference type="PRINTS" id="PR00039">
    <property type="entry name" value="HTHLYSR"/>
</dbReference>
<organism evidence="6">
    <name type="scientific">uncultured Ramlibacter sp</name>
    <dbReference type="NCBI Taxonomy" id="260755"/>
    <lineage>
        <taxon>Bacteria</taxon>
        <taxon>Pseudomonadati</taxon>
        <taxon>Pseudomonadota</taxon>
        <taxon>Betaproteobacteria</taxon>
        <taxon>Burkholderiales</taxon>
        <taxon>Comamonadaceae</taxon>
        <taxon>Ramlibacter</taxon>
        <taxon>environmental samples</taxon>
    </lineage>
</organism>
<dbReference type="GO" id="GO:0006351">
    <property type="term" value="P:DNA-templated transcription"/>
    <property type="evidence" value="ECO:0007669"/>
    <property type="project" value="TreeGrafter"/>
</dbReference>
<dbReference type="EMBL" id="CADCUX010000266">
    <property type="protein sequence ID" value="CAA9406122.1"/>
    <property type="molecule type" value="Genomic_DNA"/>
</dbReference>
<dbReference type="InterPro" id="IPR036388">
    <property type="entry name" value="WH-like_DNA-bd_sf"/>
</dbReference>
<dbReference type="PANTHER" id="PTHR30537">
    <property type="entry name" value="HTH-TYPE TRANSCRIPTIONAL REGULATOR"/>
    <property type="match status" value="1"/>
</dbReference>
<dbReference type="InterPro" id="IPR000847">
    <property type="entry name" value="LysR_HTH_N"/>
</dbReference>
<dbReference type="Gene3D" id="3.40.190.290">
    <property type="match status" value="1"/>
</dbReference>
<dbReference type="PROSITE" id="PS50931">
    <property type="entry name" value="HTH_LYSR"/>
    <property type="match status" value="1"/>
</dbReference>
<comment type="similarity">
    <text evidence="1">Belongs to the LysR transcriptional regulatory family.</text>
</comment>
<dbReference type="GO" id="GO:0043565">
    <property type="term" value="F:sequence-specific DNA binding"/>
    <property type="evidence" value="ECO:0007669"/>
    <property type="project" value="TreeGrafter"/>
</dbReference>
<evidence type="ECO:0000256" key="2">
    <source>
        <dbReference type="ARBA" id="ARBA00023015"/>
    </source>
</evidence>
<reference evidence="6" key="1">
    <citation type="submission" date="2020-02" db="EMBL/GenBank/DDBJ databases">
        <authorList>
            <person name="Meier V. D."/>
        </authorList>
    </citation>
    <scope>NUCLEOTIDE SEQUENCE</scope>
    <source>
        <strain evidence="6">AVDCRST_MAG51</strain>
    </source>
</reference>
<sequence length="318" mass="35145">MGDGIVPARFVRINRLNRNRLFRDTERMNLMRLEVFVTVCLTGSFTRAAERLAITKSAASQHVAALERELGSQLLHRSTRSLTLTESGTQLLEDARRLLDQAQQLAERARQPAAQLTGVLRLTSSEDTAAWVAPVIAQYVRLHPGMQVEYRPSDRLLDLVAEGMDISLRATGRRDSNLHAVNLAVFDVWCVASAQYLDERGTPRRLADLASHAWIAFTQIPHPWTLHTRDGKDSVRLPRAISTSSTAGGRALALAGAGIFAAPRFVLAAEVAATRLVRVLPNIKLPQVTLYAAWPGHREPAAKTRAFIELAKARREQG</sequence>
<evidence type="ECO:0000256" key="4">
    <source>
        <dbReference type="ARBA" id="ARBA00023163"/>
    </source>
</evidence>
<dbReference type="Pfam" id="PF00126">
    <property type="entry name" value="HTH_1"/>
    <property type="match status" value="1"/>
</dbReference>
<feature type="domain" description="HTH lysR-type" evidence="5">
    <location>
        <begin position="28"/>
        <end position="85"/>
    </location>
</feature>
<dbReference type="SUPFAM" id="SSF53850">
    <property type="entry name" value="Periplasmic binding protein-like II"/>
    <property type="match status" value="1"/>
</dbReference>
<evidence type="ECO:0000256" key="1">
    <source>
        <dbReference type="ARBA" id="ARBA00009437"/>
    </source>
</evidence>
<keyword evidence="3" id="KW-0238">DNA-binding</keyword>
<dbReference type="InterPro" id="IPR005119">
    <property type="entry name" value="LysR_subst-bd"/>
</dbReference>
<dbReference type="GO" id="GO:0003700">
    <property type="term" value="F:DNA-binding transcription factor activity"/>
    <property type="evidence" value="ECO:0007669"/>
    <property type="project" value="InterPro"/>
</dbReference>
<accession>A0A6J4P929</accession>
<dbReference type="InterPro" id="IPR036390">
    <property type="entry name" value="WH_DNA-bd_sf"/>
</dbReference>
<dbReference type="Gene3D" id="1.10.10.10">
    <property type="entry name" value="Winged helix-like DNA-binding domain superfamily/Winged helix DNA-binding domain"/>
    <property type="match status" value="1"/>
</dbReference>
<keyword evidence="4" id="KW-0804">Transcription</keyword>
<gene>
    <name evidence="6" type="ORF">AVDCRST_MAG51-1154</name>
</gene>
<proteinExistence type="inferred from homology"/>
<name>A0A6J4P929_9BURK</name>
<dbReference type="FunFam" id="1.10.10.10:FF:000001">
    <property type="entry name" value="LysR family transcriptional regulator"/>
    <property type="match status" value="1"/>
</dbReference>
<dbReference type="PANTHER" id="PTHR30537:SF66">
    <property type="entry name" value="IRON-REGULATED VIRULENCE REGULATORY PROTEIN IRGB"/>
    <property type="match status" value="1"/>
</dbReference>
<evidence type="ECO:0000259" key="5">
    <source>
        <dbReference type="PROSITE" id="PS50931"/>
    </source>
</evidence>
<dbReference type="InterPro" id="IPR058163">
    <property type="entry name" value="LysR-type_TF_proteobact-type"/>
</dbReference>
<dbReference type="SUPFAM" id="SSF46785">
    <property type="entry name" value="Winged helix' DNA-binding domain"/>
    <property type="match status" value="1"/>
</dbReference>
<evidence type="ECO:0000313" key="6">
    <source>
        <dbReference type="EMBL" id="CAA9406122.1"/>
    </source>
</evidence>
<dbReference type="CDD" id="cd08422">
    <property type="entry name" value="PBP2_CrgA_like"/>
    <property type="match status" value="1"/>
</dbReference>
<evidence type="ECO:0000256" key="3">
    <source>
        <dbReference type="ARBA" id="ARBA00023125"/>
    </source>
</evidence>
<dbReference type="Pfam" id="PF03466">
    <property type="entry name" value="LysR_substrate"/>
    <property type="match status" value="1"/>
</dbReference>
<dbReference type="AlphaFoldDB" id="A0A6J4P929"/>
<keyword evidence="2" id="KW-0805">Transcription regulation</keyword>
<protein>
    <submittedName>
        <fullName evidence="6">Transcriptional regulator, LysR family</fullName>
    </submittedName>
</protein>